<reference evidence="2 3" key="2">
    <citation type="journal article" date="2009" name="BMC Microbiol.">
        <title>The genome sequence of Geobacter metallireducens: features of metabolism, physiology and regulation common and dissimilar to Geobacter sulfurreducens.</title>
        <authorList>
            <person name="Aklujkar M."/>
            <person name="Krushkal J."/>
            <person name="DiBartolo G."/>
            <person name="Lapidus A."/>
            <person name="Land M.L."/>
            <person name="Lovley D.R."/>
        </authorList>
    </citation>
    <scope>NUCLEOTIDE SEQUENCE [LARGE SCALE GENOMIC DNA]</scope>
    <source>
        <strain evidence="3">ATCC 53774 / DSM 7210 / GS-15</strain>
    </source>
</reference>
<feature type="region of interest" description="Disordered" evidence="1">
    <location>
        <begin position="473"/>
        <end position="494"/>
    </location>
</feature>
<accession>Q39WE4</accession>
<evidence type="ECO:0000313" key="2">
    <source>
        <dbReference type="EMBL" id="ABB31430.1"/>
    </source>
</evidence>
<proteinExistence type="predicted"/>
<gene>
    <name evidence="2" type="ordered locus">Gmet_1193</name>
</gene>
<evidence type="ECO:0000313" key="3">
    <source>
        <dbReference type="Proteomes" id="UP000007073"/>
    </source>
</evidence>
<organism evidence="2 3">
    <name type="scientific">Geobacter metallireducens (strain ATCC 53774 / DSM 7210 / GS-15)</name>
    <dbReference type="NCBI Taxonomy" id="269799"/>
    <lineage>
        <taxon>Bacteria</taxon>
        <taxon>Pseudomonadati</taxon>
        <taxon>Thermodesulfobacteriota</taxon>
        <taxon>Desulfuromonadia</taxon>
        <taxon>Geobacterales</taxon>
        <taxon>Geobacteraceae</taxon>
        <taxon>Geobacter</taxon>
    </lineage>
</organism>
<dbReference type="RefSeq" id="WP_004512177.1">
    <property type="nucleotide sequence ID" value="NC_007517.1"/>
</dbReference>
<dbReference type="STRING" id="269799.Gmet_1193"/>
<keyword evidence="3" id="KW-1185">Reference proteome</keyword>
<reference evidence="2 3" key="1">
    <citation type="submission" date="2005-10" db="EMBL/GenBank/DDBJ databases">
        <title>Complete sequence of Geobacter metallireducens GS-15.</title>
        <authorList>
            <consortium name="US DOE Joint Genome Institute"/>
            <person name="Copeland A."/>
            <person name="Lucas S."/>
            <person name="Lapidus A."/>
            <person name="Barry K."/>
            <person name="Detter J.C."/>
            <person name="Glavina T."/>
            <person name="Hammon N."/>
            <person name="Israni S."/>
            <person name="Pitluck S."/>
            <person name="Di Bartolo G."/>
            <person name="Chain P."/>
            <person name="Schmutz J."/>
            <person name="Larimer F."/>
            <person name="Land M."/>
            <person name="Kyrpides N."/>
            <person name="Ivanova N."/>
            <person name="Richardson P."/>
        </authorList>
    </citation>
    <scope>NUCLEOTIDE SEQUENCE [LARGE SCALE GENOMIC DNA]</scope>
    <source>
        <strain evidence="3">ATCC 53774 / DSM 7210 / GS-15</strain>
    </source>
</reference>
<dbReference type="eggNOG" id="ENOG502Z964">
    <property type="taxonomic scope" value="Bacteria"/>
</dbReference>
<protein>
    <submittedName>
        <fullName evidence="2">Outer membrane channel, putative</fullName>
    </submittedName>
</protein>
<evidence type="ECO:0000256" key="1">
    <source>
        <dbReference type="SAM" id="MobiDB-lite"/>
    </source>
</evidence>
<dbReference type="EMBL" id="CP000148">
    <property type="protein sequence ID" value="ABB31430.1"/>
    <property type="molecule type" value="Genomic_DNA"/>
</dbReference>
<name>Q39WE4_GEOMG</name>
<sequence>MKQTIIWTALPKGMSADGKNLLLSVMVSPRLDTEGPPLKLSAFPPFTNWPAQPLTISIQFSGQAPVAATIIPSGADPALWQALFPAEETSVRSFVPADQSKQLIHSFPVANVVEHLRKLYAAVGVASPTDLPLIAELAQKGATLVRTVEGQGREWFNLDDHLEADLLGRYKRLKTTALPPGPPEPAMDFFRAKHFHRFKGGNRDNPVPVPDFDFHEAVAMVGNHPLLMRRLGLVIEVSVPLAGQPAGGTVQVASVGHEFVSDDQPLRVHYLLDTAKKRFLPAPAATSDLADGMLRLGTTDFSIQQVDADGAALKAIDYANQLQMRQQGRLRTADSTNDDGLPALRSGGVSVLRTGRAVRLANTFKTVTQANTNLNPQNPPELWADDVTGGFRVDVQDVAGIWRSLCRRGVTYRVGRLAGPQATITDSDEGTVTAAAMQDVDPTKNDFYLHEALFHWDGWSLVAPRPGEAIQNDGLSHGENLGPDGKARNPSKTSLNLEITAEPTPKTLPRLRFGGTYRIRARSVDVAGNSLPYDSTDASQASPQVTYRRFEPVEAPAVAIVSAVPLSNLPGESTAHLVIRSYNDTPADDGTISPEMSERLLLPPRTAVATIEQYGLLDTPTGVDATPTTWNRLAAKDAAAIPEVYPNPAALPTEVPYLADPFAAAAVLRGLPGTAPESSQAITFDAAPGWWQGKPFRIAMIEGNGPPTWDSTERILTVELPKAAVAKVRLSSRVTPADLEKLAVWKWIEDEAFDDEERARLKQLALDGLHWMLTPFRELTLVHAVQQPLAPPVIEALNPRKAALGDTFATVGGTVGVHAPSTGKVDLLALWSEPTGIGFARKSGESHAFDLPVASPDTPSVPWGGRRHEFGDTKYRKVSYYATATTRFRDYFDPSLTSDELTRPPKAELPPASATHLFETEVLNSGRPLAPNLLYVVPTFGWEAGEDERGTFSRRTGGLRLYLEEPWFSSGDGELLGVVVWPGERDWCLSGKPIRDTFVRIEVPDELKPYASQWGRDPIWLSGPTQQVPSLQNFTKAVAVQTSLTIEERPDTLVAVAGHGVGYDEERHLFYCDLDIDAGDSYYPFVRLALVRYQPKSIAGAELSRVVLADFAQFAPDRICWVARDAADPTALRITVSGTGYRRNASFNCTGEIEARLERWLGPGEGDMGWVPVSMAPVTLFNAQALKTLSVWEGTITLPVDDPDALFRVVVEEYEAFLGDAPEAGLTERFGSGRERRLVYSDAVEVGEGKL</sequence>
<dbReference type="Proteomes" id="UP000007073">
    <property type="component" value="Chromosome"/>
</dbReference>
<dbReference type="HOGENOM" id="CLU_005209_0_0_7"/>
<dbReference type="KEGG" id="gme:Gmet_1193"/>
<dbReference type="AlphaFoldDB" id="Q39WE4"/>